<comment type="caution">
    <text evidence="1">The sequence shown here is derived from an EMBL/GenBank/DDBJ whole genome shotgun (WGS) entry which is preliminary data.</text>
</comment>
<reference evidence="1" key="1">
    <citation type="submission" date="2022-02" db="EMBL/GenBank/DDBJ databases">
        <title>Plant Genome Project.</title>
        <authorList>
            <person name="Zhang R.-G."/>
        </authorList>
    </citation>
    <scope>NUCLEOTIDE SEQUENCE</scope>
    <source>
        <strain evidence="1">AT1</strain>
    </source>
</reference>
<organism evidence="1 2">
    <name type="scientific">Rhododendron molle</name>
    <name type="common">Chinese azalea</name>
    <name type="synonym">Azalea mollis</name>
    <dbReference type="NCBI Taxonomy" id="49168"/>
    <lineage>
        <taxon>Eukaryota</taxon>
        <taxon>Viridiplantae</taxon>
        <taxon>Streptophyta</taxon>
        <taxon>Embryophyta</taxon>
        <taxon>Tracheophyta</taxon>
        <taxon>Spermatophyta</taxon>
        <taxon>Magnoliopsida</taxon>
        <taxon>eudicotyledons</taxon>
        <taxon>Gunneridae</taxon>
        <taxon>Pentapetalae</taxon>
        <taxon>asterids</taxon>
        <taxon>Ericales</taxon>
        <taxon>Ericaceae</taxon>
        <taxon>Ericoideae</taxon>
        <taxon>Rhodoreae</taxon>
        <taxon>Rhododendron</taxon>
    </lineage>
</organism>
<protein>
    <submittedName>
        <fullName evidence="1">Uncharacterized protein</fullName>
    </submittedName>
</protein>
<accession>A0ACC0Q5V6</accession>
<name>A0ACC0Q5V6_RHOML</name>
<evidence type="ECO:0000313" key="1">
    <source>
        <dbReference type="EMBL" id="KAI8572247.1"/>
    </source>
</evidence>
<gene>
    <name evidence="1" type="ORF">RHMOL_Rhmol01G0183000</name>
</gene>
<dbReference type="EMBL" id="CM046388">
    <property type="protein sequence ID" value="KAI8572247.1"/>
    <property type="molecule type" value="Genomic_DNA"/>
</dbReference>
<keyword evidence="2" id="KW-1185">Reference proteome</keyword>
<evidence type="ECO:0000313" key="2">
    <source>
        <dbReference type="Proteomes" id="UP001062846"/>
    </source>
</evidence>
<sequence length="403" mass="46522">MEQPRPVVTIIEDNHVMFTRTVYEEEINDMMEEEGLGRVPIYFYDPYAPTDDYWSIDEVNNLEAEEAREEESTDNDPLDKVSLNLLFDERVTNNEIRVIHPITDRFGNWWGFVGTRRIDNSDKAEIEAQLEEITAIANQMALQDLQGDNDESANQSDNEVLMINLGDEKDCSELVVDAERGAYPNWTVEHALKYKTKNADSYLSSDSDSDSRSTQSESSFSSSQTTESSKENLVKVPKNNIYFEFDSEMSFDNFSNEKENLEYFTSPMINYVDSDNPNFEEEILEFIEREEERHAKPFSEEIITANLGSKNEPKLVKIGATLSSQESGKLILLLKEYKDVFAWSYKDMPGIDPEIVQHKIPLHPDAKPVKQKLRRMRPDWVLKIKEEVTKQINAGFLIVTEYL</sequence>
<proteinExistence type="predicted"/>
<dbReference type="Proteomes" id="UP001062846">
    <property type="component" value="Chromosome 1"/>
</dbReference>